<accession>A0ABQ1TIF0</accession>
<sequence>MIIFNYTICVLVRLLQKARPDPCVETLYLKGLYERLTLPSGNVEHKYYVGNTVVIDSTDAKQSKTLYTHKDHLGTTVTVTDANGSVVQHINYDAWGKQNRFYTSSSLVSLLNQQSPVESKGYTGHKEISDLGIIHMNGRIYDPTLGRFLQADPFIQAPLYSQSYNRYSYVINNPLSYTDPTGYFFSGLRKLGKKLNRWRRQSHRYDYAYQEYKATSNAALRVHFGVHSTLSKNVSFVRNVDHYISTHRWAQTGALAVATYYGGPYGAATASAHIAYTQGASIDDIRMAGQNAFASAYMFQSINNYYGDTWTIGRVGWTATAGEATSKLYGGQFIDGFMYAGIPALARYGYAEISRAYNPSGKPHIWVNDKSDVGKQYTQDDLDLIAAGQLDVSWQYDQSNFMKTVGRLPYFDSFAEFHDGLHSAPFNWPTNDFALYITMPPSYLITILAAAQPLTHLYLREKYLAGGRQ</sequence>
<dbReference type="InterPro" id="IPR050708">
    <property type="entry name" value="T6SS_VgrG/RHS"/>
</dbReference>
<dbReference type="InterPro" id="IPR022385">
    <property type="entry name" value="Rhs_assc_core"/>
</dbReference>
<dbReference type="NCBIfam" id="TIGR03696">
    <property type="entry name" value="Rhs_assc_core"/>
    <property type="match status" value="1"/>
</dbReference>
<dbReference type="Proteomes" id="UP000638462">
    <property type="component" value="Unassembled WGS sequence"/>
</dbReference>
<comment type="caution">
    <text evidence="3">The sequence shown here is derived from an EMBL/GenBank/DDBJ whole genome shotgun (WGS) entry which is preliminary data.</text>
</comment>
<protein>
    <recommendedName>
        <fullName evidence="2">Teneurin-like YD-shell domain-containing protein</fullName>
    </recommendedName>
</protein>
<dbReference type="PANTHER" id="PTHR32305">
    <property type="match status" value="1"/>
</dbReference>
<name>A0ABQ1TIF0_9GAMM</name>
<reference evidence="4" key="1">
    <citation type="journal article" date="2019" name="Int. J. Syst. Evol. Microbiol.">
        <title>The Global Catalogue of Microorganisms (GCM) 10K type strain sequencing project: providing services to taxonomists for standard genome sequencing and annotation.</title>
        <authorList>
            <consortium name="The Broad Institute Genomics Platform"/>
            <consortium name="The Broad Institute Genome Sequencing Center for Infectious Disease"/>
            <person name="Wu L."/>
            <person name="Ma J."/>
        </authorList>
    </citation>
    <scope>NUCLEOTIDE SEQUENCE [LARGE SCALE GENOMIC DNA]</scope>
    <source>
        <strain evidence="4">CGMCC 1.15394</strain>
    </source>
</reference>
<dbReference type="InterPro" id="IPR056823">
    <property type="entry name" value="TEN-like_YD-shell"/>
</dbReference>
<keyword evidence="1" id="KW-0677">Repeat</keyword>
<dbReference type="PANTHER" id="PTHR32305:SF15">
    <property type="entry name" value="PROTEIN RHSA-RELATED"/>
    <property type="match status" value="1"/>
</dbReference>
<dbReference type="Pfam" id="PF25023">
    <property type="entry name" value="TEN_YD-shell"/>
    <property type="match status" value="1"/>
</dbReference>
<evidence type="ECO:0000313" key="4">
    <source>
        <dbReference type="Proteomes" id="UP000638462"/>
    </source>
</evidence>
<keyword evidence="4" id="KW-1185">Reference proteome</keyword>
<evidence type="ECO:0000259" key="2">
    <source>
        <dbReference type="Pfam" id="PF25023"/>
    </source>
</evidence>
<gene>
    <name evidence="3" type="ORF">GCM10008027_21670</name>
</gene>
<evidence type="ECO:0000313" key="3">
    <source>
        <dbReference type="EMBL" id="GGE96299.1"/>
    </source>
</evidence>
<dbReference type="Gene3D" id="2.180.10.10">
    <property type="entry name" value="RHS repeat-associated core"/>
    <property type="match status" value="1"/>
</dbReference>
<feature type="domain" description="Teneurin-like YD-shell" evidence="2">
    <location>
        <begin position="61"/>
        <end position="174"/>
    </location>
</feature>
<dbReference type="EMBL" id="BMIT01000007">
    <property type="protein sequence ID" value="GGE96299.1"/>
    <property type="molecule type" value="Genomic_DNA"/>
</dbReference>
<proteinExistence type="predicted"/>
<evidence type="ECO:0000256" key="1">
    <source>
        <dbReference type="ARBA" id="ARBA00022737"/>
    </source>
</evidence>
<organism evidence="3 4">
    <name type="scientific">Pseudoalteromonas gelatinilytica</name>
    <dbReference type="NCBI Taxonomy" id="1703256"/>
    <lineage>
        <taxon>Bacteria</taxon>
        <taxon>Pseudomonadati</taxon>
        <taxon>Pseudomonadota</taxon>
        <taxon>Gammaproteobacteria</taxon>
        <taxon>Alteromonadales</taxon>
        <taxon>Pseudoalteromonadaceae</taxon>
        <taxon>Pseudoalteromonas</taxon>
    </lineage>
</organism>